<comment type="caution">
    <text evidence="2">The sequence shown here is derived from an EMBL/GenBank/DDBJ whole genome shotgun (WGS) entry which is preliminary data.</text>
</comment>
<organism evidence="2 3">
    <name type="scientific">Actinomadura montaniterrae</name>
    <dbReference type="NCBI Taxonomy" id="1803903"/>
    <lineage>
        <taxon>Bacteria</taxon>
        <taxon>Bacillati</taxon>
        <taxon>Actinomycetota</taxon>
        <taxon>Actinomycetes</taxon>
        <taxon>Streptosporangiales</taxon>
        <taxon>Thermomonosporaceae</taxon>
        <taxon>Actinomadura</taxon>
    </lineage>
</organism>
<dbReference type="AlphaFoldDB" id="A0A6L3VZQ1"/>
<dbReference type="PROSITE" id="PS50075">
    <property type="entry name" value="CARRIER"/>
    <property type="match status" value="1"/>
</dbReference>
<dbReference type="Proteomes" id="UP000483004">
    <property type="component" value="Unassembled WGS sequence"/>
</dbReference>
<name>A0A6L3VZQ1_9ACTN</name>
<sequence>MTEFTVADLKDIMLKAADGTAPALDGDFLDTPFPELEFDSLAVLEIATLLQQNYHLVIPDEAVAELTSPRVVLDYVTARLRESE</sequence>
<feature type="domain" description="Carrier" evidence="1">
    <location>
        <begin position="1"/>
        <end position="80"/>
    </location>
</feature>
<accession>A0A6L3VZQ1</accession>
<dbReference type="Pfam" id="PF00550">
    <property type="entry name" value="PP-binding"/>
    <property type="match status" value="1"/>
</dbReference>
<gene>
    <name evidence="2" type="ORF">F9B16_21630</name>
</gene>
<evidence type="ECO:0000313" key="2">
    <source>
        <dbReference type="EMBL" id="KAB2379139.1"/>
    </source>
</evidence>
<dbReference type="InterPro" id="IPR009081">
    <property type="entry name" value="PP-bd_ACP"/>
</dbReference>
<reference evidence="2 3" key="1">
    <citation type="submission" date="2019-09" db="EMBL/GenBank/DDBJ databases">
        <title>Actinomadura physcomitrii sp. nov., a novel actinomycete isolated from moss [Physcomitrium sphaericum (Ludw) Fuernr].</title>
        <authorList>
            <person name="Liu C."/>
            <person name="Zhuang X."/>
        </authorList>
    </citation>
    <scope>NUCLEOTIDE SEQUENCE [LARGE SCALE GENOMIC DNA]</scope>
    <source>
        <strain evidence="2 3">CYP1-1B</strain>
    </source>
</reference>
<keyword evidence="3" id="KW-1185">Reference proteome</keyword>
<dbReference type="RefSeq" id="WP_151541926.1">
    <property type="nucleotide sequence ID" value="NZ_WBMR01000062.1"/>
</dbReference>
<dbReference type="OrthoDB" id="3537906at2"/>
<proteinExistence type="predicted"/>
<protein>
    <submittedName>
        <fullName evidence="2">Acyl carrier protein</fullName>
    </submittedName>
</protein>
<dbReference type="SUPFAM" id="SSF47336">
    <property type="entry name" value="ACP-like"/>
    <property type="match status" value="1"/>
</dbReference>
<evidence type="ECO:0000313" key="3">
    <source>
        <dbReference type="Proteomes" id="UP000483004"/>
    </source>
</evidence>
<dbReference type="InterPro" id="IPR036736">
    <property type="entry name" value="ACP-like_sf"/>
</dbReference>
<evidence type="ECO:0000259" key="1">
    <source>
        <dbReference type="PROSITE" id="PS50075"/>
    </source>
</evidence>
<dbReference type="EMBL" id="WBMR01000062">
    <property type="protein sequence ID" value="KAB2379139.1"/>
    <property type="molecule type" value="Genomic_DNA"/>
</dbReference>
<dbReference type="Gene3D" id="1.10.1200.10">
    <property type="entry name" value="ACP-like"/>
    <property type="match status" value="1"/>
</dbReference>